<proteinExistence type="predicted"/>
<evidence type="ECO:0000313" key="4">
    <source>
        <dbReference type="Proteomes" id="UP000091929"/>
    </source>
</evidence>
<organism evidence="1 4">
    <name type="scientific">Candidatus Methanofastidiosum methylothiophilum</name>
    <dbReference type="NCBI Taxonomy" id="1705564"/>
    <lineage>
        <taxon>Archaea</taxon>
        <taxon>Methanobacteriati</taxon>
        <taxon>Methanobacteriota</taxon>
        <taxon>Stenosarchaea group</taxon>
        <taxon>Candidatus Methanofastidiosia</taxon>
        <taxon>Candidatus Methanofastidiosales</taxon>
        <taxon>Candidatus Methanofastidiosaceae</taxon>
        <taxon>Candidatus Methanofastidiosum</taxon>
    </lineage>
</organism>
<protein>
    <submittedName>
        <fullName evidence="1">Uncharacterized protein</fullName>
    </submittedName>
</protein>
<dbReference type="Proteomes" id="UP000091929">
    <property type="component" value="Unassembled WGS sequence"/>
</dbReference>
<dbReference type="AlphaFoldDB" id="A0A150ISE1"/>
<gene>
    <name evidence="2" type="ORF">AMQ22_00203</name>
    <name evidence="1" type="ORF">APG11_00838</name>
</gene>
<evidence type="ECO:0000313" key="3">
    <source>
        <dbReference type="Proteomes" id="UP000075398"/>
    </source>
</evidence>
<reference evidence="3 4" key="1">
    <citation type="journal article" date="2016" name="ISME J.">
        <title>Chasing the elusive Euryarchaeota class WSA2: genomes reveal a uniquely fastidious methyl-reducing methanogen.</title>
        <authorList>
            <person name="Nobu M.K."/>
            <person name="Narihiro T."/>
            <person name="Kuroda K."/>
            <person name="Mei R."/>
            <person name="Liu W.T."/>
        </authorList>
    </citation>
    <scope>NUCLEOTIDE SEQUENCE [LARGE SCALE GENOMIC DNA]</scope>
    <source>
        <strain evidence="1">B15fssc0709_Meth_Bin003</strain>
        <strain evidence="2">U1lsi0528_Bin055</strain>
    </source>
</reference>
<comment type="caution">
    <text evidence="1">The sequence shown here is derived from an EMBL/GenBank/DDBJ whole genome shotgun (WGS) entry which is preliminary data.</text>
</comment>
<sequence>MENFATTKRFKSKTFTYTYTGGEGAVEFDPIFFESENGIKSPEMSDGEITVMLWVQVASGTLGGCSINVIPVDSFGKPFFSSGITPAQDYNKILEIPNGSWIESIRGEGMPYGWVITMPKCFGLFLSFATDFMGTEDATITIEVLY</sequence>
<dbReference type="EMBL" id="LNGC01000004">
    <property type="protein sequence ID" value="KYC53532.1"/>
    <property type="molecule type" value="Genomic_DNA"/>
</dbReference>
<dbReference type="EMBL" id="LNGF01000015">
    <property type="protein sequence ID" value="KYC47863.1"/>
    <property type="molecule type" value="Genomic_DNA"/>
</dbReference>
<accession>A0A150ISE1</accession>
<dbReference type="Proteomes" id="UP000075398">
    <property type="component" value="Unassembled WGS sequence"/>
</dbReference>
<name>A0A150ISE1_9EURY</name>
<evidence type="ECO:0000313" key="2">
    <source>
        <dbReference type="EMBL" id="KYC53532.1"/>
    </source>
</evidence>
<accession>A0A150J8G5</accession>
<evidence type="ECO:0000313" key="1">
    <source>
        <dbReference type="EMBL" id="KYC47863.1"/>
    </source>
</evidence>